<evidence type="ECO:0000313" key="2">
    <source>
        <dbReference type="EMBL" id="KAJ7326549.1"/>
    </source>
</evidence>
<keyword evidence="3" id="KW-1185">Reference proteome</keyword>
<keyword evidence="1" id="KW-0732">Signal</keyword>
<evidence type="ECO:0000313" key="3">
    <source>
        <dbReference type="Proteomes" id="UP001163046"/>
    </source>
</evidence>
<proteinExistence type="predicted"/>
<gene>
    <name evidence="2" type="ORF">OS493_027495</name>
</gene>
<organism evidence="2 3">
    <name type="scientific">Desmophyllum pertusum</name>
    <dbReference type="NCBI Taxonomy" id="174260"/>
    <lineage>
        <taxon>Eukaryota</taxon>
        <taxon>Metazoa</taxon>
        <taxon>Cnidaria</taxon>
        <taxon>Anthozoa</taxon>
        <taxon>Hexacorallia</taxon>
        <taxon>Scleractinia</taxon>
        <taxon>Caryophylliina</taxon>
        <taxon>Caryophylliidae</taxon>
        <taxon>Desmophyllum</taxon>
    </lineage>
</organism>
<name>A0A9X0CD25_9CNID</name>
<feature type="chain" id="PRO_5040733813" evidence="1">
    <location>
        <begin position="20"/>
        <end position="124"/>
    </location>
</feature>
<sequence>MKFALVLGLCLAFAFVVESFEEDEEFLEDEYKNDKRFLFKRCNTDGDCGSGECCFKNLLYNRCKTKLTEGSLLFCNPRSACYFRCQDGLECRRVGSGFLSHYKCKRPIAPPPTEEPGSGDVDNF</sequence>
<evidence type="ECO:0000256" key="1">
    <source>
        <dbReference type="SAM" id="SignalP"/>
    </source>
</evidence>
<dbReference type="OrthoDB" id="5989139at2759"/>
<dbReference type="EMBL" id="MU827802">
    <property type="protein sequence ID" value="KAJ7326549.1"/>
    <property type="molecule type" value="Genomic_DNA"/>
</dbReference>
<reference evidence="2" key="1">
    <citation type="submission" date="2023-01" db="EMBL/GenBank/DDBJ databases">
        <title>Genome assembly of the deep-sea coral Lophelia pertusa.</title>
        <authorList>
            <person name="Herrera S."/>
            <person name="Cordes E."/>
        </authorList>
    </citation>
    <scope>NUCLEOTIDE SEQUENCE</scope>
    <source>
        <strain evidence="2">USNM1676648</strain>
        <tissue evidence="2">Polyp</tissue>
    </source>
</reference>
<dbReference type="AlphaFoldDB" id="A0A9X0CD25"/>
<accession>A0A9X0CD25</accession>
<protein>
    <submittedName>
        <fullName evidence="2">Uncharacterized protein</fullName>
    </submittedName>
</protein>
<feature type="signal peptide" evidence="1">
    <location>
        <begin position="1"/>
        <end position="19"/>
    </location>
</feature>
<comment type="caution">
    <text evidence="2">The sequence shown here is derived from an EMBL/GenBank/DDBJ whole genome shotgun (WGS) entry which is preliminary data.</text>
</comment>
<dbReference type="Proteomes" id="UP001163046">
    <property type="component" value="Unassembled WGS sequence"/>
</dbReference>